<dbReference type="SMART" id="SM00388">
    <property type="entry name" value="HisKA"/>
    <property type="match status" value="1"/>
</dbReference>
<comment type="subcellular location">
    <subcellularLocation>
        <location evidence="2">Membrane</location>
    </subcellularLocation>
</comment>
<evidence type="ECO:0000256" key="3">
    <source>
        <dbReference type="ARBA" id="ARBA00012438"/>
    </source>
</evidence>
<dbReference type="PANTHER" id="PTHR45453:SF1">
    <property type="entry name" value="PHOSPHATE REGULON SENSOR PROTEIN PHOR"/>
    <property type="match status" value="1"/>
</dbReference>
<dbReference type="PROSITE" id="PS50109">
    <property type="entry name" value="HIS_KIN"/>
    <property type="match status" value="1"/>
</dbReference>
<dbReference type="GO" id="GO:0004721">
    <property type="term" value="F:phosphoprotein phosphatase activity"/>
    <property type="evidence" value="ECO:0007669"/>
    <property type="project" value="TreeGrafter"/>
</dbReference>
<evidence type="ECO:0000256" key="6">
    <source>
        <dbReference type="ARBA" id="ARBA00022777"/>
    </source>
</evidence>
<organism evidence="10 11">
    <name type="scientific">Propionispira arboris</name>
    <dbReference type="NCBI Taxonomy" id="84035"/>
    <lineage>
        <taxon>Bacteria</taxon>
        <taxon>Bacillati</taxon>
        <taxon>Bacillota</taxon>
        <taxon>Negativicutes</taxon>
        <taxon>Selenomonadales</taxon>
        <taxon>Selenomonadaceae</taxon>
        <taxon>Propionispira</taxon>
    </lineage>
</organism>
<keyword evidence="5" id="KW-0808">Transferase</keyword>
<dbReference type="InterPro" id="IPR004358">
    <property type="entry name" value="Sig_transdc_His_kin-like_C"/>
</dbReference>
<dbReference type="GO" id="GO:0016036">
    <property type="term" value="P:cellular response to phosphate starvation"/>
    <property type="evidence" value="ECO:0007669"/>
    <property type="project" value="TreeGrafter"/>
</dbReference>
<dbReference type="CDD" id="cd00082">
    <property type="entry name" value="HisKA"/>
    <property type="match status" value="1"/>
</dbReference>
<evidence type="ECO:0000256" key="4">
    <source>
        <dbReference type="ARBA" id="ARBA00022553"/>
    </source>
</evidence>
<reference evidence="11" key="1">
    <citation type="submission" date="2016-10" db="EMBL/GenBank/DDBJ databases">
        <authorList>
            <person name="Varghese N."/>
            <person name="Submissions S."/>
        </authorList>
    </citation>
    <scope>NUCLEOTIDE SEQUENCE [LARGE SCALE GENOMIC DNA]</scope>
    <source>
        <strain evidence="11">DSM 2179</strain>
    </source>
</reference>
<feature type="transmembrane region" description="Helical" evidence="8">
    <location>
        <begin position="168"/>
        <end position="189"/>
    </location>
</feature>
<dbReference type="SUPFAM" id="SSF55874">
    <property type="entry name" value="ATPase domain of HSP90 chaperone/DNA topoisomerase II/histidine kinase"/>
    <property type="match status" value="1"/>
</dbReference>
<evidence type="ECO:0000256" key="1">
    <source>
        <dbReference type="ARBA" id="ARBA00000085"/>
    </source>
</evidence>
<keyword evidence="8" id="KW-0472">Membrane</keyword>
<evidence type="ECO:0000256" key="5">
    <source>
        <dbReference type="ARBA" id="ARBA00022679"/>
    </source>
</evidence>
<dbReference type="PANTHER" id="PTHR45453">
    <property type="entry name" value="PHOSPHATE REGULON SENSOR PROTEIN PHOR"/>
    <property type="match status" value="1"/>
</dbReference>
<name>A0A1H6X1A3_9FIRM</name>
<dbReference type="Pfam" id="PF00512">
    <property type="entry name" value="HisKA"/>
    <property type="match status" value="1"/>
</dbReference>
<dbReference type="CDD" id="cd00075">
    <property type="entry name" value="HATPase"/>
    <property type="match status" value="1"/>
</dbReference>
<feature type="domain" description="Histidine kinase" evidence="9">
    <location>
        <begin position="209"/>
        <end position="427"/>
    </location>
</feature>
<dbReference type="Gene3D" id="3.30.565.10">
    <property type="entry name" value="Histidine kinase-like ATPase, C-terminal domain"/>
    <property type="match status" value="1"/>
</dbReference>
<comment type="catalytic activity">
    <reaction evidence="1">
        <text>ATP + protein L-histidine = ADP + protein N-phospho-L-histidine.</text>
        <dbReference type="EC" id="2.7.13.3"/>
    </reaction>
</comment>
<dbReference type="InterPro" id="IPR005467">
    <property type="entry name" value="His_kinase_dom"/>
</dbReference>
<keyword evidence="7" id="KW-0902">Two-component regulatory system</keyword>
<evidence type="ECO:0000313" key="11">
    <source>
        <dbReference type="Proteomes" id="UP000199662"/>
    </source>
</evidence>
<dbReference type="SUPFAM" id="SSF47384">
    <property type="entry name" value="Homodimeric domain of signal transducing histidine kinase"/>
    <property type="match status" value="1"/>
</dbReference>
<gene>
    <name evidence="10" type="ORF">SAMN05660742_104180</name>
</gene>
<dbReference type="FunFam" id="3.30.565.10:FF:000006">
    <property type="entry name" value="Sensor histidine kinase WalK"/>
    <property type="match status" value="1"/>
</dbReference>
<sequence>MFKKMRRKLTVFYALIMAVFFIGLVFGMYKTMQWSITSEQEREVLLFAEEEANEHVFLFNHMTSFEAEQQNYQEGSGRMYVYAFDMEGNLRNASRPSPQLEAIVLDKIAQWDTPDGQVIGISEATHFKWTYNVMMTAKPIMEDGKQIGTVYVGRDVTAVYNGLHKATLVLVLIAVCALLAAVLVGYLMAGKAIVPLKNAYEQQRQFAADASHELRTPLSIVLSAIEILEEEPEIKTPFVFEILNDMKDEVLKMTNLVGGLLVLVRSEQPGQKIIKETFNLTLAVEQILRKIQPLAKKKEIHIDFINKPIVEVHAESGKIKQLLLILLDNAIKYTPDQGRVEVKLQKNLETNTVKIFVADTGVGIDAANLQQIFERFYRVDKVRSRVCGGSGLGLSIAREIVNIHNGTIHVDSTIGKGSTFIVELPEF</sequence>
<dbReference type="SMART" id="SM00387">
    <property type="entry name" value="HATPase_c"/>
    <property type="match status" value="1"/>
</dbReference>
<evidence type="ECO:0000256" key="2">
    <source>
        <dbReference type="ARBA" id="ARBA00004370"/>
    </source>
</evidence>
<dbReference type="STRING" id="84035.SAMN05660742_104180"/>
<dbReference type="InterPro" id="IPR003594">
    <property type="entry name" value="HATPase_dom"/>
</dbReference>
<evidence type="ECO:0000313" key="10">
    <source>
        <dbReference type="EMBL" id="SEJ21334.1"/>
    </source>
</evidence>
<dbReference type="PRINTS" id="PR00344">
    <property type="entry name" value="BCTRLSENSOR"/>
</dbReference>
<dbReference type="InterPro" id="IPR050351">
    <property type="entry name" value="BphY/WalK/GraS-like"/>
</dbReference>
<protein>
    <recommendedName>
        <fullName evidence="3">histidine kinase</fullName>
        <ecNumber evidence="3">2.7.13.3</ecNumber>
    </recommendedName>
</protein>
<dbReference type="AlphaFoldDB" id="A0A1H6X1A3"/>
<evidence type="ECO:0000256" key="8">
    <source>
        <dbReference type="SAM" id="Phobius"/>
    </source>
</evidence>
<dbReference type="InterPro" id="IPR036890">
    <property type="entry name" value="HATPase_C_sf"/>
</dbReference>
<keyword evidence="11" id="KW-1185">Reference proteome</keyword>
<dbReference type="EC" id="2.7.13.3" evidence="3"/>
<dbReference type="Pfam" id="PF02518">
    <property type="entry name" value="HATPase_c"/>
    <property type="match status" value="1"/>
</dbReference>
<feature type="transmembrane region" description="Helical" evidence="8">
    <location>
        <begin position="12"/>
        <end position="29"/>
    </location>
</feature>
<dbReference type="GO" id="GO:0005886">
    <property type="term" value="C:plasma membrane"/>
    <property type="evidence" value="ECO:0007669"/>
    <property type="project" value="TreeGrafter"/>
</dbReference>
<accession>A0A1H6X1A3</accession>
<dbReference type="RefSeq" id="WP_091830020.1">
    <property type="nucleotide sequence ID" value="NZ_FNZK01000004.1"/>
</dbReference>
<dbReference type="EMBL" id="FNZK01000004">
    <property type="protein sequence ID" value="SEJ21334.1"/>
    <property type="molecule type" value="Genomic_DNA"/>
</dbReference>
<proteinExistence type="predicted"/>
<dbReference type="Proteomes" id="UP000199662">
    <property type="component" value="Unassembled WGS sequence"/>
</dbReference>
<keyword evidence="4" id="KW-0597">Phosphoprotein</keyword>
<dbReference type="InterPro" id="IPR003661">
    <property type="entry name" value="HisK_dim/P_dom"/>
</dbReference>
<evidence type="ECO:0000259" key="9">
    <source>
        <dbReference type="PROSITE" id="PS50109"/>
    </source>
</evidence>
<evidence type="ECO:0000256" key="7">
    <source>
        <dbReference type="ARBA" id="ARBA00023012"/>
    </source>
</evidence>
<dbReference type="InterPro" id="IPR036097">
    <property type="entry name" value="HisK_dim/P_sf"/>
</dbReference>
<keyword evidence="8" id="KW-1133">Transmembrane helix</keyword>
<dbReference type="Gene3D" id="1.10.287.130">
    <property type="match status" value="1"/>
</dbReference>
<keyword evidence="8" id="KW-0812">Transmembrane</keyword>
<dbReference type="GO" id="GO:0000155">
    <property type="term" value="F:phosphorelay sensor kinase activity"/>
    <property type="evidence" value="ECO:0007669"/>
    <property type="project" value="InterPro"/>
</dbReference>
<keyword evidence="6 10" id="KW-0418">Kinase</keyword>